<dbReference type="Proteomes" id="UP000799778">
    <property type="component" value="Unassembled WGS sequence"/>
</dbReference>
<proteinExistence type="predicted"/>
<evidence type="ECO:0000256" key="1">
    <source>
        <dbReference type="SAM" id="MobiDB-lite"/>
    </source>
</evidence>
<dbReference type="RefSeq" id="XP_033382626.1">
    <property type="nucleotide sequence ID" value="XM_033521956.1"/>
</dbReference>
<sequence length="157" mass="17560">MGTRFLPDRTNSISERATNARSRNEHQTTPSQRPPTGKYVLSLDCEELLKLSTNRPGIYVAKTVDELMQHLQLEALIAVPILHEIKIKMFHTCGPVELQEGSCLRALTGIGAWLVSRYEEFGKPARCEPEVDVDTRDWADPDAILQVFIDQAGNGVD</sequence>
<dbReference type="GeneID" id="54279353"/>
<evidence type="ECO:0000313" key="2">
    <source>
        <dbReference type="EMBL" id="KAF2014287.1"/>
    </source>
</evidence>
<reference evidence="2" key="1">
    <citation type="journal article" date="2020" name="Stud. Mycol.">
        <title>101 Dothideomycetes genomes: a test case for predicting lifestyles and emergence of pathogens.</title>
        <authorList>
            <person name="Haridas S."/>
            <person name="Albert R."/>
            <person name="Binder M."/>
            <person name="Bloem J."/>
            <person name="Labutti K."/>
            <person name="Salamov A."/>
            <person name="Andreopoulos B."/>
            <person name="Baker S."/>
            <person name="Barry K."/>
            <person name="Bills G."/>
            <person name="Bluhm B."/>
            <person name="Cannon C."/>
            <person name="Castanera R."/>
            <person name="Culley D."/>
            <person name="Daum C."/>
            <person name="Ezra D."/>
            <person name="Gonzalez J."/>
            <person name="Henrissat B."/>
            <person name="Kuo A."/>
            <person name="Liang C."/>
            <person name="Lipzen A."/>
            <person name="Lutzoni F."/>
            <person name="Magnuson J."/>
            <person name="Mondo S."/>
            <person name="Nolan M."/>
            <person name="Ohm R."/>
            <person name="Pangilinan J."/>
            <person name="Park H.-J."/>
            <person name="Ramirez L."/>
            <person name="Alfaro M."/>
            <person name="Sun H."/>
            <person name="Tritt A."/>
            <person name="Yoshinaga Y."/>
            <person name="Zwiers L.-H."/>
            <person name="Turgeon B."/>
            <person name="Goodwin S."/>
            <person name="Spatafora J."/>
            <person name="Crous P."/>
            <person name="Grigoriev I."/>
        </authorList>
    </citation>
    <scope>NUCLEOTIDE SEQUENCE</scope>
    <source>
        <strain evidence="2">CBS 175.79</strain>
    </source>
</reference>
<feature type="region of interest" description="Disordered" evidence="1">
    <location>
        <begin position="1"/>
        <end position="37"/>
    </location>
</feature>
<dbReference type="AlphaFoldDB" id="A0A6A5XN59"/>
<keyword evidence="3" id="KW-1185">Reference proteome</keyword>
<dbReference type="OrthoDB" id="3705895at2759"/>
<evidence type="ECO:0000313" key="3">
    <source>
        <dbReference type="Proteomes" id="UP000799778"/>
    </source>
</evidence>
<organism evidence="2 3">
    <name type="scientific">Aaosphaeria arxii CBS 175.79</name>
    <dbReference type="NCBI Taxonomy" id="1450172"/>
    <lineage>
        <taxon>Eukaryota</taxon>
        <taxon>Fungi</taxon>
        <taxon>Dikarya</taxon>
        <taxon>Ascomycota</taxon>
        <taxon>Pezizomycotina</taxon>
        <taxon>Dothideomycetes</taxon>
        <taxon>Pleosporomycetidae</taxon>
        <taxon>Pleosporales</taxon>
        <taxon>Pleosporales incertae sedis</taxon>
        <taxon>Aaosphaeria</taxon>
    </lineage>
</organism>
<feature type="compositionally biased region" description="Polar residues" evidence="1">
    <location>
        <begin position="9"/>
        <end position="31"/>
    </location>
</feature>
<gene>
    <name evidence="2" type="ORF">BU24DRAFT_212600</name>
</gene>
<accession>A0A6A5XN59</accession>
<protein>
    <submittedName>
        <fullName evidence="2">Uncharacterized protein</fullName>
    </submittedName>
</protein>
<dbReference type="EMBL" id="ML978070">
    <property type="protein sequence ID" value="KAF2014287.1"/>
    <property type="molecule type" value="Genomic_DNA"/>
</dbReference>
<name>A0A6A5XN59_9PLEO</name>